<dbReference type="InParanoid" id="A0A6P6XX07"/>
<evidence type="ECO:0000313" key="6">
    <source>
        <dbReference type="Proteomes" id="UP000515146"/>
    </source>
</evidence>
<gene>
    <name evidence="7" type="primary">LOC113791792</name>
</gene>
<dbReference type="SUPFAM" id="SSF54236">
    <property type="entry name" value="Ubiquitin-like"/>
    <property type="match status" value="1"/>
</dbReference>
<accession>A0A6P6XX07</accession>
<dbReference type="PROSITE" id="PS50245">
    <property type="entry name" value="CAP_GLY_2"/>
    <property type="match status" value="1"/>
</dbReference>
<dbReference type="InterPro" id="IPR029071">
    <property type="entry name" value="Ubiquitin-like_domsf"/>
</dbReference>
<dbReference type="PANTHER" id="PTHR18916">
    <property type="entry name" value="DYNACTIN 1-RELATED MICROTUBULE-BINDING"/>
    <property type="match status" value="1"/>
</dbReference>
<reference evidence="7" key="1">
    <citation type="submission" date="2025-08" db="UniProtKB">
        <authorList>
            <consortium name="RefSeq"/>
        </authorList>
    </citation>
    <scope>IDENTIFICATION</scope>
    <source>
        <strain evidence="7">Airmid</strain>
    </source>
</reference>
<evidence type="ECO:0000256" key="1">
    <source>
        <dbReference type="ARBA" id="ARBA00004496"/>
    </source>
</evidence>
<dbReference type="FunFam" id="2.30.30.190:FF:000013">
    <property type="entry name" value="Tubulin-folding cofactor B"/>
    <property type="match status" value="1"/>
</dbReference>
<dbReference type="KEGG" id="dpte:113791792"/>
<dbReference type="PANTHER" id="PTHR18916:SF85">
    <property type="entry name" value="TUBULIN-FOLDING COFACTOR B"/>
    <property type="match status" value="1"/>
</dbReference>
<keyword evidence="6" id="KW-1185">Reference proteome</keyword>
<dbReference type="GO" id="GO:0005938">
    <property type="term" value="C:cell cortex"/>
    <property type="evidence" value="ECO:0007669"/>
    <property type="project" value="TreeGrafter"/>
</dbReference>
<dbReference type="GO" id="GO:0031122">
    <property type="term" value="P:cytoplasmic microtubule organization"/>
    <property type="evidence" value="ECO:0007669"/>
    <property type="project" value="TreeGrafter"/>
</dbReference>
<dbReference type="SMART" id="SM01052">
    <property type="entry name" value="CAP_GLY"/>
    <property type="match status" value="1"/>
</dbReference>
<dbReference type="Gene3D" id="3.10.20.90">
    <property type="entry name" value="Phosphatidylinositol 3-kinase Catalytic Subunit, Chain A, domain 1"/>
    <property type="match status" value="1"/>
</dbReference>
<dbReference type="Pfam" id="PF14560">
    <property type="entry name" value="Ubiquitin_2"/>
    <property type="match status" value="1"/>
</dbReference>
<evidence type="ECO:0000313" key="7">
    <source>
        <dbReference type="RefSeq" id="XP_027197421.1"/>
    </source>
</evidence>
<dbReference type="InterPro" id="IPR000626">
    <property type="entry name" value="Ubiquitin-like_dom"/>
</dbReference>
<dbReference type="CTD" id="1155"/>
<dbReference type="SUPFAM" id="SSF74924">
    <property type="entry name" value="Cap-Gly domain"/>
    <property type="match status" value="1"/>
</dbReference>
<dbReference type="OMA" id="AWKKKMQ"/>
<organism evidence="6 7">
    <name type="scientific">Dermatophagoides pteronyssinus</name>
    <name type="common">European house dust mite</name>
    <dbReference type="NCBI Taxonomy" id="6956"/>
    <lineage>
        <taxon>Eukaryota</taxon>
        <taxon>Metazoa</taxon>
        <taxon>Ecdysozoa</taxon>
        <taxon>Arthropoda</taxon>
        <taxon>Chelicerata</taxon>
        <taxon>Arachnida</taxon>
        <taxon>Acari</taxon>
        <taxon>Acariformes</taxon>
        <taxon>Sarcoptiformes</taxon>
        <taxon>Astigmata</taxon>
        <taxon>Psoroptidia</taxon>
        <taxon>Analgoidea</taxon>
        <taxon>Pyroglyphidae</taxon>
        <taxon>Dermatophagoidinae</taxon>
        <taxon>Dermatophagoides</taxon>
    </lineage>
</organism>
<protein>
    <submittedName>
        <fullName evidence="7">Tubulin-folding cofactor B-like</fullName>
    </submittedName>
</protein>
<dbReference type="GO" id="GO:0005829">
    <property type="term" value="C:cytosol"/>
    <property type="evidence" value="ECO:0007669"/>
    <property type="project" value="UniProtKB-ARBA"/>
</dbReference>
<evidence type="ECO:0000256" key="3">
    <source>
        <dbReference type="ARBA" id="ARBA00023186"/>
    </source>
</evidence>
<dbReference type="Gene3D" id="2.30.30.190">
    <property type="entry name" value="CAP Gly-rich-like domain"/>
    <property type="match status" value="1"/>
</dbReference>
<evidence type="ECO:0000256" key="2">
    <source>
        <dbReference type="ARBA" id="ARBA00022490"/>
    </source>
</evidence>
<feature type="domain" description="CAP-Gly" evidence="5">
    <location>
        <begin position="167"/>
        <end position="209"/>
    </location>
</feature>
<dbReference type="AlphaFoldDB" id="A0A6P6XX07"/>
<dbReference type="Proteomes" id="UP000515146">
    <property type="component" value="Unplaced"/>
</dbReference>
<evidence type="ECO:0000259" key="5">
    <source>
        <dbReference type="PROSITE" id="PS50245"/>
    </source>
</evidence>
<dbReference type="OrthoDB" id="5295208at2759"/>
<proteinExistence type="inferred from homology"/>
<name>A0A6P6XX07_DERPT</name>
<keyword evidence="2" id="KW-0963">Cytoplasm</keyword>
<comment type="similarity">
    <text evidence="4">Belongs to the TBCB family.</text>
</comment>
<dbReference type="InterPro" id="IPR036859">
    <property type="entry name" value="CAP-Gly_dom_sf"/>
</dbReference>
<dbReference type="InterPro" id="IPR000938">
    <property type="entry name" value="CAP-Gly_domain"/>
</dbReference>
<dbReference type="RefSeq" id="XP_027197421.1">
    <property type="nucleotide sequence ID" value="XM_027341620.1"/>
</dbReference>
<dbReference type="GO" id="GO:0005634">
    <property type="term" value="C:nucleus"/>
    <property type="evidence" value="ECO:0007669"/>
    <property type="project" value="TreeGrafter"/>
</dbReference>
<comment type="subcellular location">
    <subcellularLocation>
        <location evidence="1">Cytoplasm</location>
    </subcellularLocation>
</comment>
<dbReference type="GO" id="GO:0035371">
    <property type="term" value="C:microtubule plus-end"/>
    <property type="evidence" value="ECO:0007669"/>
    <property type="project" value="TreeGrafter"/>
</dbReference>
<dbReference type="GO" id="GO:0051010">
    <property type="term" value="F:microtubule plus-end binding"/>
    <property type="evidence" value="ECO:0007669"/>
    <property type="project" value="TreeGrafter"/>
</dbReference>
<evidence type="ECO:0000256" key="4">
    <source>
        <dbReference type="ARBA" id="ARBA00025779"/>
    </source>
</evidence>
<sequence length="226" mass="25362">MAQIVLEIQTNNDENLIERRFASEMTIPDLKNRLELITGASASEMELIFRDSSGNLIGPHDDSKCLGDYLVPGGELRLRLNVNDPNVVKLDDLSGVQKFELDDEEYSKRSDSVRAFKMKNKLGRFAASTAGDDSNDDECVEHMKLGDRCEVTVKNMPPRRGCIMYIGKLGTKPGIFVGVRYDEPWGKNNGTFENVRYFECPPNYGSFVKPNLVKVGDFPELDDGLE</sequence>
<keyword evidence="3" id="KW-0143">Chaperone</keyword>
<dbReference type="FunCoup" id="A0A6P6XX07">
    <property type="interactions" value="1107"/>
</dbReference>
<dbReference type="Pfam" id="PF01302">
    <property type="entry name" value="CAP_GLY"/>
    <property type="match status" value="1"/>
</dbReference>